<gene>
    <name evidence="7" type="ordered locus">Weevi_0002</name>
</gene>
<accession>F0P2B9</accession>
<dbReference type="InterPro" id="IPR050438">
    <property type="entry name" value="LMW_PTPase"/>
</dbReference>
<dbReference type="SUPFAM" id="SSF52788">
    <property type="entry name" value="Phosphotyrosine protein phosphatases I"/>
    <property type="match status" value="1"/>
</dbReference>
<comment type="similarity">
    <text evidence="1">Belongs to the low molecular weight phosphotyrosine protein phosphatase family.</text>
</comment>
<keyword evidence="8" id="KW-1185">Reference proteome</keyword>
<keyword evidence="3" id="KW-0378">Hydrolase</keyword>
<dbReference type="PANTHER" id="PTHR11717">
    <property type="entry name" value="LOW MOLECULAR WEIGHT PROTEIN TYROSINE PHOSPHATASE"/>
    <property type="match status" value="1"/>
</dbReference>
<name>F0P2B9_WEEVC</name>
<dbReference type="eggNOG" id="COG0394">
    <property type="taxonomic scope" value="Bacteria"/>
</dbReference>
<dbReference type="InterPro" id="IPR017867">
    <property type="entry name" value="Tyr_phospatase_low_mol_wt"/>
</dbReference>
<evidence type="ECO:0000313" key="7">
    <source>
        <dbReference type="EMBL" id="ADX66731.1"/>
    </source>
</evidence>
<dbReference type="CDD" id="cd16343">
    <property type="entry name" value="LMWPTP"/>
    <property type="match status" value="1"/>
</dbReference>
<sequence length="148" mass="17039">MKIMMVCLGNICRSPLAEGILQHKLGNNYTVESSGTARWHEGKKPDQRSIAVAKKHGIDISQHQAQQFVPIMFSDFDMIFAMDRDNFADLQKLATTQEEKDKIRLILSEAFQEQTDVPDPYYGTERDFDEVYDLLDRATDELVKIINR</sequence>
<dbReference type="PRINTS" id="PR00719">
    <property type="entry name" value="LMWPTPASE"/>
</dbReference>
<feature type="active site" description="Proton donor" evidence="5">
    <location>
        <position position="119"/>
    </location>
</feature>
<dbReference type="PANTHER" id="PTHR11717:SF7">
    <property type="entry name" value="LOW MOLECULAR WEIGHT PHOSPHOTYROSINE PROTEIN PHOSPHATASE"/>
    <property type="match status" value="1"/>
</dbReference>
<dbReference type="STRING" id="865938.Weevi_0002"/>
<dbReference type="SMART" id="SM00226">
    <property type="entry name" value="LMWPc"/>
    <property type="match status" value="1"/>
</dbReference>
<protein>
    <recommendedName>
        <fullName evidence="2">protein-tyrosine-phosphatase</fullName>
        <ecNumber evidence="2">3.1.3.48</ecNumber>
    </recommendedName>
</protein>
<feature type="active site" description="Nucleophile" evidence="5">
    <location>
        <position position="7"/>
    </location>
</feature>
<dbReference type="GO" id="GO:0004725">
    <property type="term" value="F:protein tyrosine phosphatase activity"/>
    <property type="evidence" value="ECO:0007669"/>
    <property type="project" value="UniProtKB-EC"/>
</dbReference>
<dbReference type="HOGENOM" id="CLU_071415_2_2_10"/>
<dbReference type="Proteomes" id="UP000008641">
    <property type="component" value="Chromosome"/>
</dbReference>
<evidence type="ECO:0000256" key="2">
    <source>
        <dbReference type="ARBA" id="ARBA00013064"/>
    </source>
</evidence>
<evidence type="ECO:0000313" key="8">
    <source>
        <dbReference type="Proteomes" id="UP000008641"/>
    </source>
</evidence>
<evidence type="ECO:0000259" key="6">
    <source>
        <dbReference type="SMART" id="SM00226"/>
    </source>
</evidence>
<dbReference type="Gene3D" id="3.40.50.2300">
    <property type="match status" value="1"/>
</dbReference>
<evidence type="ECO:0000256" key="3">
    <source>
        <dbReference type="ARBA" id="ARBA00022801"/>
    </source>
</evidence>
<dbReference type="RefSeq" id="WP_013597127.1">
    <property type="nucleotide sequence ID" value="NC_015144.1"/>
</dbReference>
<reference evidence="8" key="2">
    <citation type="journal article" date="2011" name="Stand. Genomic Sci.">
        <title>Complete genome sequence of Weeksella virosa type strain (9751T).</title>
        <authorList>
            <person name="Lang E."/>
            <person name="Teshima H."/>
            <person name="Lucas S."/>
            <person name="Lapidus A."/>
            <person name="Hammon N."/>
            <person name="Deshpande S."/>
            <person name="Nolan M."/>
            <person name="Cheng J."/>
            <person name="Pitluck S."/>
            <person name="Liolios K."/>
            <person name="Pagani I."/>
            <person name="Mikhailova N."/>
            <person name="Ivanova N."/>
            <person name="Mavromatis K."/>
            <person name="Pati A."/>
            <person name="Tapia R."/>
            <person name="Han C."/>
            <person name="Goodwin L."/>
            <person name="Chen A."/>
            <person name="Palaniappan K."/>
            <person name="Land M."/>
            <person name="Hauser L."/>
            <person name="Chang Y."/>
            <person name="Jeffries C."/>
            <person name="Brambilla E."/>
            <person name="Kopitz M."/>
            <person name="Rohde M."/>
            <person name="Goker M."/>
            <person name="Tindall B."/>
            <person name="Detter J."/>
            <person name="Woyke T."/>
            <person name="Bristow J."/>
            <person name="Eisen J."/>
            <person name="Markowitz V."/>
            <person name="Hugenholtz P."/>
            <person name="Klenk H."/>
            <person name="Kyrpides N."/>
        </authorList>
    </citation>
    <scope>NUCLEOTIDE SEQUENCE [LARGE SCALE GENOMIC DNA]</scope>
    <source>
        <strain evidence="8">ATCC 43766 / DSM 16922 / JCM 21250 / NBRC 16016 / NCTC 11634 / CL345/78</strain>
    </source>
</reference>
<evidence type="ECO:0000256" key="5">
    <source>
        <dbReference type="PIRSR" id="PIRSR617867-1"/>
    </source>
</evidence>
<dbReference type="EC" id="3.1.3.48" evidence="2"/>
<evidence type="ECO:0000256" key="1">
    <source>
        <dbReference type="ARBA" id="ARBA00011063"/>
    </source>
</evidence>
<organism evidence="7 8">
    <name type="scientific">Weeksella virosa (strain ATCC 43766 / DSM 16922 / JCM 21250 / CCUG 30538 / CDC 9751 / IAM 14551 / NBRC 16016 / NCTC 11634 / CL345/78)</name>
    <dbReference type="NCBI Taxonomy" id="865938"/>
    <lineage>
        <taxon>Bacteria</taxon>
        <taxon>Pseudomonadati</taxon>
        <taxon>Bacteroidota</taxon>
        <taxon>Flavobacteriia</taxon>
        <taxon>Flavobacteriales</taxon>
        <taxon>Weeksellaceae</taxon>
        <taxon>Weeksella</taxon>
    </lineage>
</organism>
<dbReference type="EMBL" id="CP002455">
    <property type="protein sequence ID" value="ADX66731.1"/>
    <property type="molecule type" value="Genomic_DNA"/>
</dbReference>
<feature type="domain" description="Phosphotyrosine protein phosphatase I" evidence="6">
    <location>
        <begin position="1"/>
        <end position="145"/>
    </location>
</feature>
<dbReference type="InterPro" id="IPR036196">
    <property type="entry name" value="Ptyr_pPase_sf"/>
</dbReference>
<evidence type="ECO:0000256" key="4">
    <source>
        <dbReference type="ARBA" id="ARBA00022912"/>
    </source>
</evidence>
<dbReference type="Pfam" id="PF01451">
    <property type="entry name" value="LMWPc"/>
    <property type="match status" value="1"/>
</dbReference>
<proteinExistence type="inferred from homology"/>
<keyword evidence="4" id="KW-0904">Protein phosphatase</keyword>
<dbReference type="AlphaFoldDB" id="F0P2B9"/>
<reference evidence="7 8" key="1">
    <citation type="journal article" date="2011" name="Stand. Genomic Sci.">
        <title>Complete genome sequence of Weeksella virosa type strain (9751).</title>
        <authorList>
            <person name="Lang E."/>
            <person name="Teshima H."/>
            <person name="Lucas S."/>
            <person name="Lapidus A."/>
            <person name="Hammon N."/>
            <person name="Deshpande S."/>
            <person name="Nolan M."/>
            <person name="Cheng J.F."/>
            <person name="Pitluck S."/>
            <person name="Liolios K."/>
            <person name="Pagani I."/>
            <person name="Mikhailova N."/>
            <person name="Ivanova N."/>
            <person name="Mavromatis K."/>
            <person name="Pati A."/>
            <person name="Tapia R."/>
            <person name="Han C."/>
            <person name="Goodwin L."/>
            <person name="Chen A."/>
            <person name="Palaniappan K."/>
            <person name="Land M."/>
            <person name="Hauser L."/>
            <person name="Chang Y.J."/>
            <person name="Jeffries C.D."/>
            <person name="Brambilla E.M."/>
            <person name="Kopitz M."/>
            <person name="Rohde M."/>
            <person name="Goker M."/>
            <person name="Tindall B.J."/>
            <person name="Detter J.C."/>
            <person name="Woyke T."/>
            <person name="Bristow J."/>
            <person name="Eisen J.A."/>
            <person name="Markowitz V."/>
            <person name="Hugenholtz P."/>
            <person name="Klenk H.P."/>
            <person name="Kyrpides N.C."/>
        </authorList>
    </citation>
    <scope>NUCLEOTIDE SEQUENCE [LARGE SCALE GENOMIC DNA]</scope>
    <source>
        <strain evidence="8">ATCC 43766 / DSM 16922 / JCM 21250 / NBRC 16016 / NCTC 11634 / CL345/78</strain>
    </source>
</reference>
<dbReference type="KEGG" id="wvi:Weevi_0002"/>
<dbReference type="InterPro" id="IPR023485">
    <property type="entry name" value="Ptyr_pPase"/>
</dbReference>
<feature type="active site" description="Nucleophile" evidence="5">
    <location>
        <position position="13"/>
    </location>
</feature>